<dbReference type="EMBL" id="UGQF01000001">
    <property type="protein sequence ID" value="STZ02504.1"/>
    <property type="molecule type" value="Genomic_DNA"/>
</dbReference>
<evidence type="ECO:0000313" key="6">
    <source>
        <dbReference type="Proteomes" id="UP000190777"/>
    </source>
</evidence>
<dbReference type="EMBL" id="MXAP01000066">
    <property type="protein sequence ID" value="OPH38127.1"/>
    <property type="molecule type" value="Genomic_DNA"/>
</dbReference>
<keyword evidence="6" id="KW-1185">Reference proteome</keyword>
<organism evidence="2 7">
    <name type="scientific">Moraxella equi</name>
    <dbReference type="NCBI Taxonomy" id="60442"/>
    <lineage>
        <taxon>Bacteria</taxon>
        <taxon>Pseudomonadati</taxon>
        <taxon>Pseudomonadota</taxon>
        <taxon>Gammaproteobacteria</taxon>
        <taxon>Moraxellales</taxon>
        <taxon>Moraxellaceae</taxon>
        <taxon>Moraxella</taxon>
    </lineage>
</organism>
<evidence type="ECO:0000313" key="1">
    <source>
        <dbReference type="EMBL" id="OPH38127.1"/>
    </source>
</evidence>
<gene>
    <name evidence="1" type="ORF">B5J93_07000</name>
    <name evidence="2" type="ORF">NCTC11012_00704</name>
    <name evidence="3" type="ORF">NCTC11012_00717</name>
    <name evidence="4" type="ORF">NCTC11012_00729</name>
    <name evidence="5" type="ORF">NCTC11012_00741</name>
</gene>
<evidence type="ECO:0000313" key="3">
    <source>
        <dbReference type="EMBL" id="STZ02492.1"/>
    </source>
</evidence>
<dbReference type="RefSeq" id="WP_079325738.1">
    <property type="nucleotide sequence ID" value="NZ_MXAP01000066.1"/>
</dbReference>
<protein>
    <submittedName>
        <fullName evidence="2">Uncharacterized protein</fullName>
    </submittedName>
</protein>
<dbReference type="EMBL" id="UGQF01000001">
    <property type="protein sequence ID" value="STZ02516.1"/>
    <property type="molecule type" value="Genomic_DNA"/>
</dbReference>
<evidence type="ECO:0000313" key="5">
    <source>
        <dbReference type="EMBL" id="STZ02516.1"/>
    </source>
</evidence>
<evidence type="ECO:0000313" key="7">
    <source>
        <dbReference type="Proteomes" id="UP000254618"/>
    </source>
</evidence>
<dbReference type="EMBL" id="UGQF01000001">
    <property type="protein sequence ID" value="STZ02492.1"/>
    <property type="molecule type" value="Genomic_DNA"/>
</dbReference>
<dbReference type="EMBL" id="UGQF01000001">
    <property type="protein sequence ID" value="STZ02479.1"/>
    <property type="molecule type" value="Genomic_DNA"/>
</dbReference>
<evidence type="ECO:0000313" key="4">
    <source>
        <dbReference type="EMBL" id="STZ02504.1"/>
    </source>
</evidence>
<accession>A0A378QNJ5</accession>
<reference evidence="1 6" key="1">
    <citation type="submission" date="2017-03" db="EMBL/GenBank/DDBJ databases">
        <title>Draft genome sequence of Moraxella equi CCUG 4950T type strain.</title>
        <authorList>
            <person name="Salva-Serra F."/>
            <person name="Engstrom-Jakobsson H."/>
            <person name="Thorell K."/>
            <person name="Jaen-Luchoro D."/>
            <person name="Gonzales-Siles L."/>
            <person name="Karlsson R."/>
            <person name="Yazdan S."/>
            <person name="Boulund F."/>
            <person name="Johnning A."/>
            <person name="Engstrand L."/>
            <person name="Kristiansson E."/>
            <person name="Moore E."/>
        </authorList>
    </citation>
    <scope>NUCLEOTIDE SEQUENCE [LARGE SCALE GENOMIC DNA]</scope>
    <source>
        <strain evidence="1 6">CCUG 4950</strain>
    </source>
</reference>
<dbReference type="Proteomes" id="UP000190777">
    <property type="component" value="Unassembled WGS sequence"/>
</dbReference>
<sequence length="102" mass="11252">MFKTQMLITGAKPSKGTFKDDDGQKVDYDSITFYCKMPLIGGKGFATVEYKLKDRSHDFDKIFGGSDFAGDVLAEVSYIEATNGKGKTIREITDIVVLKKAV</sequence>
<dbReference type="Proteomes" id="UP000254618">
    <property type="component" value="Unassembled WGS sequence"/>
</dbReference>
<evidence type="ECO:0000313" key="2">
    <source>
        <dbReference type="EMBL" id="STZ02479.1"/>
    </source>
</evidence>
<name>A0A378QNJ5_9GAMM</name>
<dbReference type="AlphaFoldDB" id="A0A378QNJ5"/>
<proteinExistence type="predicted"/>
<reference evidence="2 7" key="2">
    <citation type="submission" date="2018-06" db="EMBL/GenBank/DDBJ databases">
        <authorList>
            <consortium name="Pathogen Informatics"/>
            <person name="Doyle S."/>
        </authorList>
    </citation>
    <scope>NUCLEOTIDE SEQUENCE [LARGE SCALE GENOMIC DNA]</scope>
    <source>
        <strain evidence="2 7">NCTC11012</strain>
    </source>
</reference>